<keyword evidence="4 7" id="KW-0812">Transmembrane</keyword>
<feature type="transmembrane region" description="Helical" evidence="7">
    <location>
        <begin position="102"/>
        <end position="125"/>
    </location>
</feature>
<evidence type="ECO:0000256" key="1">
    <source>
        <dbReference type="ARBA" id="ARBA00004651"/>
    </source>
</evidence>
<feature type="domain" description="ABC transmembrane type-1" evidence="8">
    <location>
        <begin position="98"/>
        <end position="295"/>
    </location>
</feature>
<dbReference type="GO" id="GO:0055085">
    <property type="term" value="P:transmembrane transport"/>
    <property type="evidence" value="ECO:0007669"/>
    <property type="project" value="InterPro"/>
</dbReference>
<sequence length="307" mass="34614">MKRFIVNYLKDSLILIAAASLISFFLIRFMPGDPAATYLSSRGIPVTPESLHAVAEELKLYDPVYMQYIYWLKNVIRLDLGYSYLTKAPVAVELFRAFKYTLLLALSSMSMGIIFCLLAGCYAGTHPDSRSDYSIRFCILTLNSVPSFIIGFLLISVFSVYLHIFPVQGASSFLHLFLPSLTMALGYVAMYTKLLRNSIIDISQKPFVVFAYTRGLKKWEIFWKHIFMNAISPVVTMAGLEFGGVIAGSLVIENVFAWPGLGRLVIIAIHGRDYPVIQGYILLTMTGFIICNFIAETVCMRVRRRWG</sequence>
<feature type="transmembrane region" description="Helical" evidence="7">
    <location>
        <begin position="226"/>
        <end position="252"/>
    </location>
</feature>
<dbReference type="PROSITE" id="PS50928">
    <property type="entry name" value="ABC_TM1"/>
    <property type="match status" value="1"/>
</dbReference>
<name>A0A930B963_9FIRM</name>
<comment type="caution">
    <text evidence="9">The sequence shown here is derived from an EMBL/GenBank/DDBJ whole genome shotgun (WGS) entry which is preliminary data.</text>
</comment>
<evidence type="ECO:0000313" key="10">
    <source>
        <dbReference type="Proteomes" id="UP000757890"/>
    </source>
</evidence>
<evidence type="ECO:0000256" key="3">
    <source>
        <dbReference type="ARBA" id="ARBA00022475"/>
    </source>
</evidence>
<accession>A0A930B963</accession>
<feature type="transmembrane region" description="Helical" evidence="7">
    <location>
        <begin position="137"/>
        <end position="164"/>
    </location>
</feature>
<evidence type="ECO:0000256" key="4">
    <source>
        <dbReference type="ARBA" id="ARBA00022692"/>
    </source>
</evidence>
<feature type="transmembrane region" description="Helical" evidence="7">
    <location>
        <begin position="170"/>
        <end position="190"/>
    </location>
</feature>
<evidence type="ECO:0000256" key="7">
    <source>
        <dbReference type="RuleBase" id="RU363032"/>
    </source>
</evidence>
<dbReference type="EMBL" id="JABZMK010000008">
    <property type="protein sequence ID" value="MBF1129012.1"/>
    <property type="molecule type" value="Genomic_DNA"/>
</dbReference>
<dbReference type="InterPro" id="IPR035906">
    <property type="entry name" value="MetI-like_sf"/>
</dbReference>
<gene>
    <name evidence="9" type="ORF">HXL70_03090</name>
</gene>
<dbReference type="InterPro" id="IPR000515">
    <property type="entry name" value="MetI-like"/>
</dbReference>
<evidence type="ECO:0000256" key="2">
    <source>
        <dbReference type="ARBA" id="ARBA00022448"/>
    </source>
</evidence>
<evidence type="ECO:0000256" key="6">
    <source>
        <dbReference type="ARBA" id="ARBA00023136"/>
    </source>
</evidence>
<feature type="transmembrane region" description="Helical" evidence="7">
    <location>
        <begin position="277"/>
        <end position="295"/>
    </location>
</feature>
<organism evidence="9 10">
    <name type="scientific">Dialister invisus</name>
    <dbReference type="NCBI Taxonomy" id="218538"/>
    <lineage>
        <taxon>Bacteria</taxon>
        <taxon>Bacillati</taxon>
        <taxon>Bacillota</taxon>
        <taxon>Negativicutes</taxon>
        <taxon>Veillonellales</taxon>
        <taxon>Veillonellaceae</taxon>
        <taxon>Dialister</taxon>
    </lineage>
</organism>
<keyword evidence="5 7" id="KW-1133">Transmembrane helix</keyword>
<dbReference type="GO" id="GO:0005886">
    <property type="term" value="C:plasma membrane"/>
    <property type="evidence" value="ECO:0007669"/>
    <property type="project" value="UniProtKB-SubCell"/>
</dbReference>
<dbReference type="Gene3D" id="1.10.3720.10">
    <property type="entry name" value="MetI-like"/>
    <property type="match status" value="1"/>
</dbReference>
<keyword evidence="3" id="KW-1003">Cell membrane</keyword>
<dbReference type="SUPFAM" id="SSF161098">
    <property type="entry name" value="MetI-like"/>
    <property type="match status" value="1"/>
</dbReference>
<protein>
    <submittedName>
        <fullName evidence="9">ABC transporter permease</fullName>
    </submittedName>
</protein>
<dbReference type="Proteomes" id="UP000757890">
    <property type="component" value="Unassembled WGS sequence"/>
</dbReference>
<keyword evidence="2 7" id="KW-0813">Transport</keyword>
<keyword evidence="6 7" id="KW-0472">Membrane</keyword>
<evidence type="ECO:0000256" key="5">
    <source>
        <dbReference type="ARBA" id="ARBA00022989"/>
    </source>
</evidence>
<reference evidence="9" key="1">
    <citation type="submission" date="2020-04" db="EMBL/GenBank/DDBJ databases">
        <title>Deep metagenomics examines the oral microbiome during advanced dental caries in children, revealing novel taxa and co-occurrences with host molecules.</title>
        <authorList>
            <person name="Baker J.L."/>
            <person name="Morton J.T."/>
            <person name="Dinis M."/>
            <person name="Alvarez R."/>
            <person name="Tran N.C."/>
            <person name="Knight R."/>
            <person name="Edlund A."/>
        </authorList>
    </citation>
    <scope>NUCLEOTIDE SEQUENCE</scope>
    <source>
        <strain evidence="9">JCVI_32_bin.14</strain>
    </source>
</reference>
<proteinExistence type="inferred from homology"/>
<comment type="similarity">
    <text evidence="7">Belongs to the binding-protein-dependent transport system permease family.</text>
</comment>
<dbReference type="PANTHER" id="PTHR43163">
    <property type="entry name" value="DIPEPTIDE TRANSPORT SYSTEM PERMEASE PROTEIN DPPB-RELATED"/>
    <property type="match status" value="1"/>
</dbReference>
<evidence type="ECO:0000313" key="9">
    <source>
        <dbReference type="EMBL" id="MBF1129012.1"/>
    </source>
</evidence>
<dbReference type="CDD" id="cd06261">
    <property type="entry name" value="TM_PBP2"/>
    <property type="match status" value="1"/>
</dbReference>
<dbReference type="Pfam" id="PF00528">
    <property type="entry name" value="BPD_transp_1"/>
    <property type="match status" value="1"/>
</dbReference>
<comment type="subcellular location">
    <subcellularLocation>
        <location evidence="1 7">Cell membrane</location>
        <topology evidence="1 7">Multi-pass membrane protein</topology>
    </subcellularLocation>
</comment>
<dbReference type="InterPro" id="IPR045621">
    <property type="entry name" value="BPD_transp_1_N"/>
</dbReference>
<dbReference type="PANTHER" id="PTHR43163:SF6">
    <property type="entry name" value="DIPEPTIDE TRANSPORT SYSTEM PERMEASE PROTEIN DPPB-RELATED"/>
    <property type="match status" value="1"/>
</dbReference>
<evidence type="ECO:0000259" key="8">
    <source>
        <dbReference type="PROSITE" id="PS50928"/>
    </source>
</evidence>
<feature type="transmembrane region" description="Helical" evidence="7">
    <location>
        <begin position="12"/>
        <end position="30"/>
    </location>
</feature>
<dbReference type="AlphaFoldDB" id="A0A930B963"/>
<dbReference type="Pfam" id="PF19300">
    <property type="entry name" value="BPD_transp_1_N"/>
    <property type="match status" value="1"/>
</dbReference>